<protein>
    <recommendedName>
        <fullName evidence="2">Response regulatory domain-containing protein</fullName>
    </recommendedName>
</protein>
<feature type="domain" description="Response regulatory" evidence="2">
    <location>
        <begin position="2"/>
        <end position="109"/>
    </location>
</feature>
<dbReference type="SMART" id="SM00448">
    <property type="entry name" value="REC"/>
    <property type="match status" value="1"/>
</dbReference>
<dbReference type="InterPro" id="IPR011006">
    <property type="entry name" value="CheY-like_superfamily"/>
</dbReference>
<accession>A0A1H1AZ32</accession>
<dbReference type="SUPFAM" id="SSF52172">
    <property type="entry name" value="CheY-like"/>
    <property type="match status" value="1"/>
</dbReference>
<dbReference type="Proteomes" id="UP000217103">
    <property type="component" value="Unassembled WGS sequence"/>
</dbReference>
<dbReference type="GO" id="GO:0000160">
    <property type="term" value="P:phosphorelay signal transduction system"/>
    <property type="evidence" value="ECO:0007669"/>
    <property type="project" value="InterPro"/>
</dbReference>
<dbReference type="OrthoDB" id="9900838at2"/>
<sequence length="119" mass="12994">MRVLIVHDDAEHAGMIAEALRQEGLIAHVAYGRDIEAPFTFTHDYDVIVLDRDTPALTAEAARRRLGSLRARILLIASAGDDDLPVAADARLTKPFTFSELVERVCALGAGGEHYKLVL</sequence>
<gene>
    <name evidence="3" type="ORF">SAMN04489764_0720</name>
</gene>
<dbReference type="InterPro" id="IPR001789">
    <property type="entry name" value="Sig_transdc_resp-reg_receiver"/>
</dbReference>
<dbReference type="Gene3D" id="3.40.50.2300">
    <property type="match status" value="1"/>
</dbReference>
<feature type="modified residue" description="4-aspartylphosphate" evidence="1">
    <location>
        <position position="51"/>
    </location>
</feature>
<keyword evidence="4" id="KW-1185">Reference proteome</keyword>
<dbReference type="EMBL" id="FNKK01000002">
    <property type="protein sequence ID" value="SDQ44934.1"/>
    <property type="molecule type" value="Genomic_DNA"/>
</dbReference>
<name>A0A1H1AZ32_9ACTN</name>
<evidence type="ECO:0000256" key="1">
    <source>
        <dbReference type="PROSITE-ProRule" id="PRU00169"/>
    </source>
</evidence>
<evidence type="ECO:0000313" key="4">
    <source>
        <dbReference type="Proteomes" id="UP000217103"/>
    </source>
</evidence>
<keyword evidence="1" id="KW-0597">Phosphoprotein</keyword>
<evidence type="ECO:0000313" key="3">
    <source>
        <dbReference type="EMBL" id="SDQ44934.1"/>
    </source>
</evidence>
<dbReference type="STRING" id="35622.SAMN04489764_0720"/>
<reference evidence="3 4" key="1">
    <citation type="submission" date="2016-10" db="EMBL/GenBank/DDBJ databases">
        <authorList>
            <person name="de Groot N.N."/>
        </authorList>
    </citation>
    <scope>NUCLEOTIDE SEQUENCE [LARGE SCALE GENOMIC DNA]</scope>
    <source>
        <strain evidence="3 4">DSM 43794</strain>
    </source>
</reference>
<proteinExistence type="predicted"/>
<dbReference type="AlphaFoldDB" id="A0A1H1AZ32"/>
<organism evidence="3 4">
    <name type="scientific">Thermostaphylospora chromogena</name>
    <dbReference type="NCBI Taxonomy" id="35622"/>
    <lineage>
        <taxon>Bacteria</taxon>
        <taxon>Bacillati</taxon>
        <taxon>Actinomycetota</taxon>
        <taxon>Actinomycetes</taxon>
        <taxon>Streptosporangiales</taxon>
        <taxon>Thermomonosporaceae</taxon>
        <taxon>Thermostaphylospora</taxon>
    </lineage>
</organism>
<dbReference type="RefSeq" id="WP_093257703.1">
    <property type="nucleotide sequence ID" value="NZ_FNKK01000002.1"/>
</dbReference>
<dbReference type="PROSITE" id="PS50110">
    <property type="entry name" value="RESPONSE_REGULATORY"/>
    <property type="match status" value="1"/>
</dbReference>
<evidence type="ECO:0000259" key="2">
    <source>
        <dbReference type="PROSITE" id="PS50110"/>
    </source>
</evidence>